<feature type="compositionally biased region" description="Basic and acidic residues" evidence="1">
    <location>
        <begin position="69"/>
        <end position="81"/>
    </location>
</feature>
<feature type="compositionally biased region" description="Basic and acidic residues" evidence="1">
    <location>
        <begin position="98"/>
        <end position="110"/>
    </location>
</feature>
<feature type="non-terminal residue" evidence="2">
    <location>
        <position position="159"/>
    </location>
</feature>
<feature type="region of interest" description="Disordered" evidence="1">
    <location>
        <begin position="11"/>
        <end position="43"/>
    </location>
</feature>
<evidence type="ECO:0000313" key="2">
    <source>
        <dbReference type="EMBL" id="CEK60066.1"/>
    </source>
</evidence>
<reference evidence="2" key="1">
    <citation type="submission" date="2014-12" db="EMBL/GenBank/DDBJ databases">
        <title>Insight into the proteome of Arion vulgaris.</title>
        <authorList>
            <person name="Aradska J."/>
            <person name="Bulat T."/>
            <person name="Smidak R."/>
            <person name="Sarate P."/>
            <person name="Gangsoo J."/>
            <person name="Sialana F."/>
            <person name="Bilban M."/>
            <person name="Lubec G."/>
        </authorList>
    </citation>
    <scope>NUCLEOTIDE SEQUENCE</scope>
    <source>
        <tissue evidence="2">Skin</tissue>
    </source>
</reference>
<feature type="region of interest" description="Disordered" evidence="1">
    <location>
        <begin position="125"/>
        <end position="159"/>
    </location>
</feature>
<feature type="non-terminal residue" evidence="2">
    <location>
        <position position="1"/>
    </location>
</feature>
<feature type="compositionally biased region" description="Low complexity" evidence="1">
    <location>
        <begin position="130"/>
        <end position="146"/>
    </location>
</feature>
<evidence type="ECO:0000256" key="1">
    <source>
        <dbReference type="SAM" id="MobiDB-lite"/>
    </source>
</evidence>
<dbReference type="EMBL" id="HACG01013201">
    <property type="protein sequence ID" value="CEK60066.1"/>
    <property type="molecule type" value="Transcribed_RNA"/>
</dbReference>
<accession>A0A0B6YWE5</accession>
<gene>
    <name evidence="2" type="primary">ORF38315</name>
</gene>
<organism evidence="2">
    <name type="scientific">Arion vulgaris</name>
    <dbReference type="NCBI Taxonomy" id="1028688"/>
    <lineage>
        <taxon>Eukaryota</taxon>
        <taxon>Metazoa</taxon>
        <taxon>Spiralia</taxon>
        <taxon>Lophotrochozoa</taxon>
        <taxon>Mollusca</taxon>
        <taxon>Gastropoda</taxon>
        <taxon>Heterobranchia</taxon>
        <taxon>Euthyneura</taxon>
        <taxon>Panpulmonata</taxon>
        <taxon>Eupulmonata</taxon>
        <taxon>Stylommatophora</taxon>
        <taxon>Helicina</taxon>
        <taxon>Arionoidea</taxon>
        <taxon>Arionidae</taxon>
        <taxon>Arion</taxon>
    </lineage>
</organism>
<protein>
    <submittedName>
        <fullName evidence="2">Uncharacterized protein</fullName>
    </submittedName>
</protein>
<name>A0A0B6YWE5_9EUPU</name>
<dbReference type="AlphaFoldDB" id="A0A0B6YWE5"/>
<feature type="region of interest" description="Disordered" evidence="1">
    <location>
        <begin position="69"/>
        <end position="113"/>
    </location>
</feature>
<proteinExistence type="predicted"/>
<sequence length="159" mass="17574">CKWRMFSFGMSSRTPNERGLPPGAPHDAASSFKRTARPPSPAHAVARAGHYYANPAMYSMFRGEHFSHQAEQSRDFRDRVSGNEYMQVPRRRPSLLPEHYHPPGDRERNLNDAYSSRYATDNMAVLPSLAGAGPSQGSSGQPSSHHSGVDMGPSPLKRP</sequence>